<reference evidence="2" key="1">
    <citation type="submission" date="2022-11" db="UniProtKB">
        <authorList>
            <consortium name="WormBaseParasite"/>
        </authorList>
    </citation>
    <scope>IDENTIFICATION</scope>
</reference>
<organism evidence="1 2">
    <name type="scientific">Panagrolaimus sp. PS1159</name>
    <dbReference type="NCBI Taxonomy" id="55785"/>
    <lineage>
        <taxon>Eukaryota</taxon>
        <taxon>Metazoa</taxon>
        <taxon>Ecdysozoa</taxon>
        <taxon>Nematoda</taxon>
        <taxon>Chromadorea</taxon>
        <taxon>Rhabditida</taxon>
        <taxon>Tylenchina</taxon>
        <taxon>Panagrolaimomorpha</taxon>
        <taxon>Panagrolaimoidea</taxon>
        <taxon>Panagrolaimidae</taxon>
        <taxon>Panagrolaimus</taxon>
    </lineage>
</organism>
<sequence length="69" mass="7532">MTTMNESMFSKGKQSCFVNDTSGTASNDSQYSNLNLNQAQKCLDGFSPIHSHSKSNNDKYCGKKFAAVS</sequence>
<dbReference type="WBParaSite" id="PS1159_v2.g18777.t1">
    <property type="protein sequence ID" value="PS1159_v2.g18777.t1"/>
    <property type="gene ID" value="PS1159_v2.g18777"/>
</dbReference>
<evidence type="ECO:0000313" key="2">
    <source>
        <dbReference type="WBParaSite" id="PS1159_v2.g18777.t1"/>
    </source>
</evidence>
<accession>A0AC35FLS5</accession>
<name>A0AC35FLS5_9BILA</name>
<protein>
    <submittedName>
        <fullName evidence="2">Uncharacterized protein</fullName>
    </submittedName>
</protein>
<dbReference type="Proteomes" id="UP000887580">
    <property type="component" value="Unplaced"/>
</dbReference>
<proteinExistence type="predicted"/>
<evidence type="ECO:0000313" key="1">
    <source>
        <dbReference type="Proteomes" id="UP000887580"/>
    </source>
</evidence>